<feature type="domain" description="Fibronectin type-III" evidence="2">
    <location>
        <begin position="527"/>
        <end position="614"/>
    </location>
</feature>
<dbReference type="PROSITE" id="PS50853">
    <property type="entry name" value="FN3"/>
    <property type="match status" value="10"/>
</dbReference>
<dbReference type="SMART" id="SM00060">
    <property type="entry name" value="FN3"/>
    <property type="match status" value="14"/>
</dbReference>
<name>A0AAV7LEM1_PLEWA</name>
<dbReference type="CDD" id="cd00063">
    <property type="entry name" value="FN3"/>
    <property type="match status" value="14"/>
</dbReference>
<dbReference type="InterPro" id="IPR003961">
    <property type="entry name" value="FN3_dom"/>
</dbReference>
<feature type="domain" description="Fibronectin type-III" evidence="2">
    <location>
        <begin position="396"/>
        <end position="481"/>
    </location>
</feature>
<reference evidence="3" key="1">
    <citation type="journal article" date="2022" name="bioRxiv">
        <title>Sequencing and chromosome-scale assembly of the giantPleurodeles waltlgenome.</title>
        <authorList>
            <person name="Brown T."/>
            <person name="Elewa A."/>
            <person name="Iarovenko S."/>
            <person name="Subramanian E."/>
            <person name="Araus A.J."/>
            <person name="Petzold A."/>
            <person name="Susuki M."/>
            <person name="Suzuki K.-i.T."/>
            <person name="Hayashi T."/>
            <person name="Toyoda A."/>
            <person name="Oliveira C."/>
            <person name="Osipova E."/>
            <person name="Leigh N.D."/>
            <person name="Simon A."/>
            <person name="Yun M.H."/>
        </authorList>
    </citation>
    <scope>NUCLEOTIDE SEQUENCE</scope>
    <source>
        <strain evidence="3">20211129_DDA</strain>
        <tissue evidence="3">Liver</tissue>
    </source>
</reference>
<feature type="domain" description="Fibronectin type-III" evidence="2">
    <location>
        <begin position="972"/>
        <end position="1056"/>
    </location>
</feature>
<feature type="domain" description="Fibronectin type-III" evidence="2">
    <location>
        <begin position="1057"/>
        <end position="1141"/>
    </location>
</feature>
<comment type="caution">
    <text evidence="3">The sequence shown here is derived from an EMBL/GenBank/DDBJ whole genome shotgun (WGS) entry which is preliminary data.</text>
</comment>
<dbReference type="InterPro" id="IPR036116">
    <property type="entry name" value="FN3_sf"/>
</dbReference>
<dbReference type="SUPFAM" id="SSF49265">
    <property type="entry name" value="Fibronectin type III"/>
    <property type="match status" value="9"/>
</dbReference>
<feature type="domain" description="Fibronectin type-III" evidence="2">
    <location>
        <begin position="632"/>
        <end position="717"/>
    </location>
</feature>
<evidence type="ECO:0000256" key="1">
    <source>
        <dbReference type="ARBA" id="ARBA00022737"/>
    </source>
</evidence>
<feature type="domain" description="Fibronectin type-III" evidence="2">
    <location>
        <begin position="36"/>
        <end position="120"/>
    </location>
</feature>
<keyword evidence="1" id="KW-0677">Repeat</keyword>
<dbReference type="Gene3D" id="2.60.40.10">
    <property type="entry name" value="Immunoglobulins"/>
    <property type="match status" value="14"/>
</dbReference>
<feature type="domain" description="Fibronectin type-III" evidence="2">
    <location>
        <begin position="802"/>
        <end position="887"/>
    </location>
</feature>
<dbReference type="InterPro" id="IPR013783">
    <property type="entry name" value="Ig-like_fold"/>
</dbReference>
<dbReference type="InterPro" id="IPR050991">
    <property type="entry name" value="ECM_Regulatory_Proteins"/>
</dbReference>
<evidence type="ECO:0000313" key="3">
    <source>
        <dbReference type="EMBL" id="KAJ1087223.1"/>
    </source>
</evidence>
<proteinExistence type="predicted"/>
<keyword evidence="4" id="KW-1185">Reference proteome</keyword>
<sequence length="1359" mass="145393">MIAEYTEPNVTNHLKVTDVSVDSISLSWLPPTVPNVTNHLKVTDVSVDSISLSWLPPTGNKSFYFVQVLGNPAFNLTSYTEFVLITNLTPGNHYALLVSAVAGNSVLGNSSIITEYTVPNVTNNLNITDVSVDSISLSWLPPTGNKSFYFVQVLGNPAFNLTSYTEFVLITNLTPGNHYALLVSAVAGNGVLGNSSIITEYTVPNVTNHLKVTDVSVDSISLSWLPPTGNKSFYFVQVLGNPAFNLTSYTEFVLITNLTPGNHYALLVSAVAGNSVLGNSSIITEYTVPNVTNNLNITDVSVDSISLSWLPPTGNKSFYFVQVLGNPAFNLTSYTEFVLITNLTPGNHYALLVSAVAGNGVLGNSSIITEYTVSAVAGNGVLGNSSIITEYTVPNVTNNLNITDVSVDSISLSWLPPTGNKSFYFVQVLGNPAFNLTSYTEFVLITNLTPGNHYALLVSAVAGNGVLGNSSIITEYTVPNVTNHLKVTDVSVDSISLSWLPPTVSAVAGNGVLGNSSIIAEYTVPNVTNNLKVTDVSVDSISLSWLPPTGNKSFYVVQVLENPAFNLTSYTEFVVITNLTPGNHYTLLVSAVVGNGVLGNSSIMTEYTVSVVAGNGVLGNSSIIEEYTVPNVTNNLKVTDVSVDSVSLRWLPPAGNKSFYFVQVLGNPAFNLTSYTEFVLITNLIPGNHYALLVSAVAGNGVLGNSSIITEYTVPNVTNDLNVADVSVDSVSLSWLPPTGNKSFYFVQVSGNPAFNLTSFSEFVLITNLTPGNHYAFLVSVVAGNGVLGNSSIIEEYTVPNVTNNLKVTDVSVDSVSLRWLPPAGNKSFYFVQVLGNPAFNLTSYTEFVLITNLTPGNHYTFLVSAVAGNGVLGNSSIITEYTVPNVTNDLNVADVSVDSVSLSWLPPTGNKSFYFVQVSGNPAFNLTSFSEFVLITNLTPGNHYTFLVSAVAGNGVLGNSSIIEEYTVPNVTNNLKVTDVSVDSISLSWLPPTGNKSFYFVQVLGNPAFNLTSYTEFVLITNLTPGNHYTLLVSSVAGNVVLGNSSIMTEYTVPNVTNNLQVTDVSVDSISLSWLPPTGNKSFYSVQVSGNPAFNLTSFSESLLITNLIPGNRYTFLVSAVAGNAILGNSSIITEYTAPNVTNDLNVTDFTIDSISLSWLPPTGNKSFYLVQVLGNTASNVTTFNENMSITNLIPGSQYTFRVSAVGGNGLLGKTSIISEFTVPNVTNNLIITDISINSISLRWLPPTGNKSFYLVQVLGNPASSVRTFSESVSIINLIPGNPYTFLVSAVAGNGILGNSSTISEFTGNGRLSLSLQFSTNLPETERKAYILSQLQQKIKDRFPHEKLRLLWNRENKK</sequence>
<accession>A0AAV7LEM1</accession>
<dbReference type="EMBL" id="JANPWB010000015">
    <property type="protein sequence ID" value="KAJ1087223.1"/>
    <property type="molecule type" value="Genomic_DNA"/>
</dbReference>
<dbReference type="PANTHER" id="PTHR46708">
    <property type="entry name" value="TENASCIN"/>
    <property type="match status" value="1"/>
</dbReference>
<dbReference type="Pfam" id="PF00041">
    <property type="entry name" value="fn3"/>
    <property type="match status" value="14"/>
</dbReference>
<protein>
    <recommendedName>
        <fullName evidence="2">Fibronectin type-III domain-containing protein</fullName>
    </recommendedName>
</protein>
<dbReference type="PANTHER" id="PTHR46708:SF11">
    <property type="entry name" value="RECEPTOR-TYPE TYROSINE-PROTEIN PHOSPHATASE ETA-LIKE"/>
    <property type="match status" value="1"/>
</dbReference>
<gene>
    <name evidence="3" type="ORF">NDU88_000408</name>
</gene>
<evidence type="ECO:0000313" key="4">
    <source>
        <dbReference type="Proteomes" id="UP001066276"/>
    </source>
</evidence>
<feature type="domain" description="Fibronectin type-III" evidence="2">
    <location>
        <begin position="291"/>
        <end position="376"/>
    </location>
</feature>
<feature type="domain" description="Fibronectin type-III" evidence="2">
    <location>
        <begin position="121"/>
        <end position="206"/>
    </location>
</feature>
<evidence type="ECO:0000259" key="2">
    <source>
        <dbReference type="PROSITE" id="PS50853"/>
    </source>
</evidence>
<organism evidence="3 4">
    <name type="scientific">Pleurodeles waltl</name>
    <name type="common">Iberian ribbed newt</name>
    <dbReference type="NCBI Taxonomy" id="8319"/>
    <lineage>
        <taxon>Eukaryota</taxon>
        <taxon>Metazoa</taxon>
        <taxon>Chordata</taxon>
        <taxon>Craniata</taxon>
        <taxon>Vertebrata</taxon>
        <taxon>Euteleostomi</taxon>
        <taxon>Amphibia</taxon>
        <taxon>Batrachia</taxon>
        <taxon>Caudata</taxon>
        <taxon>Salamandroidea</taxon>
        <taxon>Salamandridae</taxon>
        <taxon>Pleurodelinae</taxon>
        <taxon>Pleurodeles</taxon>
    </lineage>
</organism>
<dbReference type="Proteomes" id="UP001066276">
    <property type="component" value="Chromosome 11"/>
</dbReference>
<feature type="domain" description="Fibronectin type-III" evidence="2">
    <location>
        <begin position="1142"/>
        <end position="1227"/>
    </location>
</feature>